<accession>A0A6J5LTL8</accession>
<dbReference type="InterPro" id="IPR029063">
    <property type="entry name" value="SAM-dependent_MTases_sf"/>
</dbReference>
<proteinExistence type="predicted"/>
<evidence type="ECO:0008006" key="2">
    <source>
        <dbReference type="Google" id="ProtNLM"/>
    </source>
</evidence>
<name>A0A6J5LTL8_9CAUD</name>
<dbReference type="Gene3D" id="3.40.50.150">
    <property type="entry name" value="Vaccinia Virus protein VP39"/>
    <property type="match status" value="1"/>
</dbReference>
<organism evidence="1">
    <name type="scientific">uncultured Caudovirales phage</name>
    <dbReference type="NCBI Taxonomy" id="2100421"/>
    <lineage>
        <taxon>Viruses</taxon>
        <taxon>Duplodnaviria</taxon>
        <taxon>Heunggongvirae</taxon>
        <taxon>Uroviricota</taxon>
        <taxon>Caudoviricetes</taxon>
        <taxon>Peduoviridae</taxon>
        <taxon>Maltschvirus</taxon>
        <taxon>Maltschvirus maltsch</taxon>
    </lineage>
</organism>
<reference evidence="1" key="1">
    <citation type="submission" date="2020-04" db="EMBL/GenBank/DDBJ databases">
        <authorList>
            <person name="Chiriac C."/>
            <person name="Salcher M."/>
            <person name="Ghai R."/>
            <person name="Kavagutti S V."/>
        </authorList>
    </citation>
    <scope>NUCLEOTIDE SEQUENCE</scope>
</reference>
<dbReference type="EMBL" id="LR796341">
    <property type="protein sequence ID" value="CAB4137904.1"/>
    <property type="molecule type" value="Genomic_DNA"/>
</dbReference>
<evidence type="ECO:0000313" key="1">
    <source>
        <dbReference type="EMBL" id="CAB4137904.1"/>
    </source>
</evidence>
<dbReference type="SUPFAM" id="SSF53335">
    <property type="entry name" value="S-adenosyl-L-methionine-dependent methyltransferases"/>
    <property type="match status" value="1"/>
</dbReference>
<sequence length="199" mass="23078">MKEIFTDIIQHRRWLEVPCGSGSTLGFTQLLRDALPDFLIRHNINSMLDAPCGDFSWMSLVKFPENFLYQGGDIVEFMVKENQYKYPDIDFKVFDLTQDSFPNVDMLFCRDCLFHLCEDDIKKVFDNLLGSSVKYIMTTSYILDYSNHNISTGDFRPINLEQAPFNLPRPIDALDDGLPGEIGRRLCLWNVQDLQQAFK</sequence>
<protein>
    <recommendedName>
        <fullName evidence="2">Class I SAM-dependent methyltransferase</fullName>
    </recommendedName>
</protein>
<gene>
    <name evidence="1" type="ORF">UFOVP328_126</name>
</gene>